<feature type="transmembrane region" description="Helical" evidence="1">
    <location>
        <begin position="110"/>
        <end position="128"/>
    </location>
</feature>
<dbReference type="Proteomes" id="UP001370299">
    <property type="component" value="Unassembled WGS sequence"/>
</dbReference>
<proteinExistence type="predicted"/>
<evidence type="ECO:0000313" key="2">
    <source>
        <dbReference type="EMBL" id="MEK0171114.1"/>
    </source>
</evidence>
<feature type="transmembrane region" description="Helical" evidence="1">
    <location>
        <begin position="7"/>
        <end position="26"/>
    </location>
</feature>
<dbReference type="RefSeq" id="WP_340196126.1">
    <property type="nucleotide sequence ID" value="NZ_JBBKAP010000020.1"/>
</dbReference>
<gene>
    <name evidence="2" type="ORF">WMN62_06490</name>
</gene>
<dbReference type="EMBL" id="JBBLYY010000034">
    <property type="protein sequence ID" value="MEK0171114.1"/>
    <property type="molecule type" value="Genomic_DNA"/>
</dbReference>
<protein>
    <submittedName>
        <fullName evidence="2">Uncharacterized protein</fullName>
    </submittedName>
</protein>
<sequence length="178" mass="19885">MDSMRGWPLWAVMIVLAVAFGGFWYLSTFVTMPADVPVGIRVAASVVTGAVFGVLFGLWIGRQRRSVGPAARDRALGRAVRRGELPADADPAQWRQALTHYQQQYRRQRWFGPVVFVVLMALEVSLAVTGRPVFWFAAAMFLVFLVITLVQTPKVLRNTAAMLAELDRREATEPHRAT</sequence>
<comment type="caution">
    <text evidence="2">The sequence shown here is derived from an EMBL/GenBank/DDBJ whole genome shotgun (WGS) entry which is preliminary data.</text>
</comment>
<keyword evidence="1" id="KW-0472">Membrane</keyword>
<keyword evidence="1" id="KW-1133">Transmembrane helix</keyword>
<keyword evidence="3" id="KW-1185">Reference proteome</keyword>
<reference evidence="2 3" key="1">
    <citation type="submission" date="2024-03" db="EMBL/GenBank/DDBJ databases">
        <title>Whole genomes of four grape xylem sap localized bacterial endophytes.</title>
        <authorList>
            <person name="Kumar G."/>
            <person name="Savka M.A."/>
        </authorList>
    </citation>
    <scope>NUCLEOTIDE SEQUENCE [LARGE SCALE GENOMIC DNA]</scope>
    <source>
        <strain evidence="2 3">RIT_GXS8</strain>
    </source>
</reference>
<evidence type="ECO:0000256" key="1">
    <source>
        <dbReference type="SAM" id="Phobius"/>
    </source>
</evidence>
<evidence type="ECO:0000313" key="3">
    <source>
        <dbReference type="Proteomes" id="UP001370299"/>
    </source>
</evidence>
<name>A0ABU8Y8G6_9MICO</name>
<organism evidence="2 3">
    <name type="scientific">Curtobacterium citreum</name>
    <dbReference type="NCBI Taxonomy" id="2036"/>
    <lineage>
        <taxon>Bacteria</taxon>
        <taxon>Bacillati</taxon>
        <taxon>Actinomycetota</taxon>
        <taxon>Actinomycetes</taxon>
        <taxon>Micrococcales</taxon>
        <taxon>Microbacteriaceae</taxon>
        <taxon>Curtobacterium</taxon>
    </lineage>
</organism>
<keyword evidence="1" id="KW-0812">Transmembrane</keyword>
<feature type="transmembrane region" description="Helical" evidence="1">
    <location>
        <begin position="38"/>
        <end position="60"/>
    </location>
</feature>
<accession>A0ABU8Y8G6</accession>
<feature type="transmembrane region" description="Helical" evidence="1">
    <location>
        <begin position="134"/>
        <end position="152"/>
    </location>
</feature>